<keyword evidence="3" id="KW-0281">Fimbrium</keyword>
<dbReference type="InterPro" id="IPR001082">
    <property type="entry name" value="Pilin"/>
</dbReference>
<dbReference type="GO" id="GO:0044096">
    <property type="term" value="C:type IV pilus"/>
    <property type="evidence" value="ECO:0007669"/>
    <property type="project" value="TreeGrafter"/>
</dbReference>
<keyword evidence="4" id="KW-0812">Transmembrane</keyword>
<gene>
    <name evidence="5" type="ORF">VAS14_19966</name>
</gene>
<dbReference type="InterPro" id="IPR012902">
    <property type="entry name" value="N_methyl_site"/>
</dbReference>
<dbReference type="Pfam" id="PF00114">
    <property type="entry name" value="Pilin"/>
    <property type="match status" value="1"/>
</dbReference>
<dbReference type="OrthoDB" id="5918848at2"/>
<evidence type="ECO:0000313" key="5">
    <source>
        <dbReference type="EMBL" id="EAS63729.1"/>
    </source>
</evidence>
<dbReference type="GO" id="GO:0007155">
    <property type="term" value="P:cell adhesion"/>
    <property type="evidence" value="ECO:0007669"/>
    <property type="project" value="InterPro"/>
</dbReference>
<dbReference type="Gene3D" id="3.30.700.10">
    <property type="entry name" value="Glycoprotein, Type 4 Pilin"/>
    <property type="match status" value="1"/>
</dbReference>
<dbReference type="SUPFAM" id="SSF54523">
    <property type="entry name" value="Pili subunits"/>
    <property type="match status" value="1"/>
</dbReference>
<evidence type="ECO:0000313" key="6">
    <source>
        <dbReference type="Proteomes" id="UP000001603"/>
    </source>
</evidence>
<keyword evidence="2" id="KW-0488">Methylation</keyword>
<comment type="similarity">
    <text evidence="1 3">Belongs to the N-Me-Phe pilin family.</text>
</comment>
<proteinExistence type="inferred from homology"/>
<organism evidence="5 6">
    <name type="scientific">Photobacterium angustum (strain S14 / CCUG 15956)</name>
    <name type="common">Vibrio sp. (strain S14 / CCUG 15956)</name>
    <dbReference type="NCBI Taxonomy" id="314292"/>
    <lineage>
        <taxon>Bacteria</taxon>
        <taxon>Pseudomonadati</taxon>
        <taxon>Pseudomonadota</taxon>
        <taxon>Gammaproteobacteria</taxon>
        <taxon>Vibrionales</taxon>
        <taxon>Vibrionaceae</taxon>
        <taxon>Photobacterium</taxon>
    </lineage>
</organism>
<comment type="caution">
    <text evidence="5">The sequence shown here is derived from an EMBL/GenBank/DDBJ whole genome shotgun (WGS) entry which is preliminary data.</text>
</comment>
<name>Q1ZNK0_PHOAS</name>
<dbReference type="RefSeq" id="WP_005371263.1">
    <property type="nucleotide sequence ID" value="NZ_CH902602.1"/>
</dbReference>
<accession>Q1ZNK0</accession>
<dbReference type="PROSITE" id="PS00409">
    <property type="entry name" value="PROKAR_NTER_METHYL"/>
    <property type="match status" value="1"/>
</dbReference>
<dbReference type="GO" id="GO:0043107">
    <property type="term" value="P:type IV pilus-dependent motility"/>
    <property type="evidence" value="ECO:0007669"/>
    <property type="project" value="TreeGrafter"/>
</dbReference>
<dbReference type="EMBL" id="AAOJ01000005">
    <property type="protein sequence ID" value="EAS63729.1"/>
    <property type="molecule type" value="Genomic_DNA"/>
</dbReference>
<keyword evidence="4" id="KW-1133">Transmembrane helix</keyword>
<evidence type="ECO:0000256" key="4">
    <source>
        <dbReference type="SAM" id="Phobius"/>
    </source>
</evidence>
<dbReference type="PANTHER" id="PTHR30093:SF34">
    <property type="entry name" value="PREPILIN PEPTIDASE-DEPENDENT PROTEIN D"/>
    <property type="match status" value="1"/>
</dbReference>
<dbReference type="eggNOG" id="COG4969">
    <property type="taxonomic scope" value="Bacteria"/>
</dbReference>
<dbReference type="NCBIfam" id="TIGR02532">
    <property type="entry name" value="IV_pilin_GFxxxE"/>
    <property type="match status" value="1"/>
</dbReference>
<evidence type="ECO:0000256" key="3">
    <source>
        <dbReference type="RuleBase" id="RU000389"/>
    </source>
</evidence>
<dbReference type="AlphaFoldDB" id="Q1ZNK0"/>
<dbReference type="PANTHER" id="PTHR30093">
    <property type="entry name" value="GENERAL SECRETION PATHWAY PROTEIN G"/>
    <property type="match status" value="1"/>
</dbReference>
<feature type="transmembrane region" description="Helical" evidence="4">
    <location>
        <begin position="12"/>
        <end position="30"/>
    </location>
</feature>
<dbReference type="Pfam" id="PF07963">
    <property type="entry name" value="N_methyl"/>
    <property type="match status" value="1"/>
</dbReference>
<sequence>MKKQQGFTLIELMIVVAVIGVLSAIAIPAYQKYVAKAEVASALATLTGIKTNVEARTVETGQFPDAGDETGLGVPTTIQLGSVAFDQGTASDGSIKFTFGSSASDSVSTLVSEKAFELTRDANGIWDCKASTTDGVPTELLPKSCQ</sequence>
<protein>
    <submittedName>
        <fullName evidence="5">Fimbrial protein</fullName>
    </submittedName>
</protein>
<reference evidence="5 6" key="1">
    <citation type="journal article" date="2009" name="Proc. Natl. Acad. Sci. U.S.A.">
        <title>The genomic basis of trophic strategy in marine bacteria.</title>
        <authorList>
            <person name="Lauro F.M."/>
            <person name="McDougald D."/>
            <person name="Thomas T."/>
            <person name="Williams T.J."/>
            <person name="Egan S."/>
            <person name="Rice S."/>
            <person name="DeMaere M.Z."/>
            <person name="Ting L."/>
            <person name="Ertan H."/>
            <person name="Johnson J."/>
            <person name="Ferriera S."/>
            <person name="Lapidus A."/>
            <person name="Anderson I."/>
            <person name="Kyrpides N."/>
            <person name="Munk A.C."/>
            <person name="Detter C."/>
            <person name="Han C.S."/>
            <person name="Brown M.V."/>
            <person name="Robb F.T."/>
            <person name="Kjelleberg S."/>
            <person name="Cavicchioli R."/>
        </authorList>
    </citation>
    <scope>NUCLEOTIDE SEQUENCE [LARGE SCALE GENOMIC DNA]</scope>
    <source>
        <strain evidence="5 6">S14</strain>
    </source>
</reference>
<evidence type="ECO:0000256" key="2">
    <source>
        <dbReference type="ARBA" id="ARBA00022481"/>
    </source>
</evidence>
<evidence type="ECO:0000256" key="1">
    <source>
        <dbReference type="ARBA" id="ARBA00005233"/>
    </source>
</evidence>
<keyword evidence="4" id="KW-0472">Membrane</keyword>
<dbReference type="Proteomes" id="UP000001603">
    <property type="component" value="Unassembled WGS sequence"/>
</dbReference>
<dbReference type="InterPro" id="IPR045584">
    <property type="entry name" value="Pilin-like"/>
</dbReference>
<dbReference type="HOGENOM" id="CLU_091705_4_2_6"/>